<proteinExistence type="predicted"/>
<accession>A0ACB8EAQ2</accession>
<name>A0ACB8EAQ2_9SAUR</name>
<evidence type="ECO:0000313" key="2">
    <source>
        <dbReference type="Proteomes" id="UP000827872"/>
    </source>
</evidence>
<keyword evidence="2" id="KW-1185">Reference proteome</keyword>
<dbReference type="Proteomes" id="UP000827872">
    <property type="component" value="Linkage Group LG14"/>
</dbReference>
<comment type="caution">
    <text evidence="1">The sequence shown here is derived from an EMBL/GenBank/DDBJ whole genome shotgun (WGS) entry which is preliminary data.</text>
</comment>
<organism evidence="1 2">
    <name type="scientific">Sphaerodactylus townsendi</name>
    <dbReference type="NCBI Taxonomy" id="933632"/>
    <lineage>
        <taxon>Eukaryota</taxon>
        <taxon>Metazoa</taxon>
        <taxon>Chordata</taxon>
        <taxon>Craniata</taxon>
        <taxon>Vertebrata</taxon>
        <taxon>Euteleostomi</taxon>
        <taxon>Lepidosauria</taxon>
        <taxon>Squamata</taxon>
        <taxon>Bifurcata</taxon>
        <taxon>Gekkota</taxon>
        <taxon>Sphaerodactylidae</taxon>
        <taxon>Sphaerodactylus</taxon>
    </lineage>
</organism>
<gene>
    <name evidence="1" type="ORF">K3G42_008621</name>
</gene>
<protein>
    <submittedName>
        <fullName evidence="1">Uncharacterized protein</fullName>
    </submittedName>
</protein>
<evidence type="ECO:0000313" key="1">
    <source>
        <dbReference type="EMBL" id="KAH7989359.1"/>
    </source>
</evidence>
<sequence>MAGLGARSVLVTGANRGIGLELVRQLLSKPDSPQWIFACSREPEGERGQALRNLASKYPNLVMVKLDTTSSASIKAAAACVENHLKGSGLNLLINNAGILKAVTLDMVDEEDMINTYKTNVIGPLLVNQTFLPLLKRAAQGSSKKGLSCSRAAIINISSILGSMDFVPPSVVKPAISYRCSKAALNMC</sequence>
<reference evidence="1" key="1">
    <citation type="submission" date="2021-08" db="EMBL/GenBank/DDBJ databases">
        <title>The first chromosome-level gecko genome reveals the dynamic sex chromosomes of Neotropical dwarf geckos (Sphaerodactylidae: Sphaerodactylus).</title>
        <authorList>
            <person name="Pinto B.J."/>
            <person name="Keating S.E."/>
            <person name="Gamble T."/>
        </authorList>
    </citation>
    <scope>NUCLEOTIDE SEQUENCE</scope>
    <source>
        <strain evidence="1">TG3544</strain>
    </source>
</reference>
<dbReference type="EMBL" id="CM037627">
    <property type="protein sequence ID" value="KAH7989359.1"/>
    <property type="molecule type" value="Genomic_DNA"/>
</dbReference>